<dbReference type="PANTHER" id="PTHR43283">
    <property type="entry name" value="BETA-LACTAMASE-RELATED"/>
    <property type="match status" value="1"/>
</dbReference>
<dbReference type="AlphaFoldDB" id="A0A7I7NHB9"/>
<proteinExistence type="predicted"/>
<dbReference type="SUPFAM" id="SSF56601">
    <property type="entry name" value="beta-lactamase/transpeptidase-like"/>
    <property type="match status" value="1"/>
</dbReference>
<dbReference type="InterPro" id="IPR001466">
    <property type="entry name" value="Beta-lactam-related"/>
</dbReference>
<evidence type="ECO:0000313" key="3">
    <source>
        <dbReference type="Proteomes" id="UP000466396"/>
    </source>
</evidence>
<dbReference type="Pfam" id="PF00144">
    <property type="entry name" value="Beta-lactamase"/>
    <property type="match status" value="1"/>
</dbReference>
<evidence type="ECO:0000259" key="1">
    <source>
        <dbReference type="Pfam" id="PF00144"/>
    </source>
</evidence>
<organism evidence="2 3">
    <name type="scientific">Mycobacterium lacus</name>
    <dbReference type="NCBI Taxonomy" id="169765"/>
    <lineage>
        <taxon>Bacteria</taxon>
        <taxon>Bacillati</taxon>
        <taxon>Actinomycetota</taxon>
        <taxon>Actinomycetes</taxon>
        <taxon>Mycobacteriales</taxon>
        <taxon>Mycobacteriaceae</taxon>
        <taxon>Mycobacterium</taxon>
    </lineage>
</organism>
<dbReference type="Proteomes" id="UP000466396">
    <property type="component" value="Chromosome"/>
</dbReference>
<evidence type="ECO:0000313" key="2">
    <source>
        <dbReference type="EMBL" id="BBX95944.1"/>
    </source>
</evidence>
<gene>
    <name evidence="2" type="ORF">MLAC_12380</name>
</gene>
<dbReference type="KEGG" id="mlj:MLAC_12380"/>
<dbReference type="InterPro" id="IPR050789">
    <property type="entry name" value="Diverse_Enzym_Activities"/>
</dbReference>
<keyword evidence="3" id="KW-1185">Reference proteome</keyword>
<accession>A0A7I7NHB9</accession>
<dbReference type="PANTHER" id="PTHR43283:SF3">
    <property type="entry name" value="BETA-LACTAMASE FAMILY PROTEIN (AFU_ORTHOLOGUE AFUA_5G07500)"/>
    <property type="match status" value="1"/>
</dbReference>
<dbReference type="Gene3D" id="3.40.710.10">
    <property type="entry name" value="DD-peptidase/beta-lactamase superfamily"/>
    <property type="match status" value="1"/>
</dbReference>
<dbReference type="EMBL" id="AP022581">
    <property type="protein sequence ID" value="BBX95944.1"/>
    <property type="molecule type" value="Genomic_DNA"/>
</dbReference>
<dbReference type="InterPro" id="IPR012338">
    <property type="entry name" value="Beta-lactam/transpept-like"/>
</dbReference>
<feature type="domain" description="Beta-lactamase-related" evidence="1">
    <location>
        <begin position="42"/>
        <end position="386"/>
    </location>
</feature>
<protein>
    <recommendedName>
        <fullName evidence="1">Beta-lactamase-related domain-containing protein</fullName>
    </recommendedName>
</protein>
<sequence>MRKKPFRATSEPAGEQREANLNRVRLEGNQAGIREVCDAGLLAGAVTVVWQRGEVLQVNEIGYRDVDAGLPMQRDTLFRIASMTKPVTVAAAMSLVDEGKLALHDPIARWAPELADARVLDDPGGPLEETHPARRAILVEDLLTHTSGLAYSFSASGPISRAYMRLPFGQGPDAWLAELGALPLVHQPGDRVTYSHAIDVLGVIVARIEDKPFHQVLDERVLGPAGMTDTGFFVSGDARQRAATMYRLDDEDRLRHDVMGPPHVTPPSFCNAGGGLWSTADDYLRFVRMLLGDGSVDGVRVLSPESARLMRTDRLTGEQKRHNFLGAPFWVGRGFGFNLSVVTDPAKSAPLFGPGGLGTFSWPGAYGTWWQADPAADLILLYLIQHCPDLSVDAATAVAGNPGLAKLRTAQPKFVRRTYRALGL</sequence>
<name>A0A7I7NHB9_9MYCO</name>
<reference evidence="2 3" key="1">
    <citation type="journal article" date="2019" name="Emerg. Microbes Infect.">
        <title>Comprehensive subspecies identification of 175 nontuberculous mycobacteria species based on 7547 genomic profiles.</title>
        <authorList>
            <person name="Matsumoto Y."/>
            <person name="Kinjo T."/>
            <person name="Motooka D."/>
            <person name="Nabeya D."/>
            <person name="Jung N."/>
            <person name="Uechi K."/>
            <person name="Horii T."/>
            <person name="Iida T."/>
            <person name="Fujita J."/>
            <person name="Nakamura S."/>
        </authorList>
    </citation>
    <scope>NUCLEOTIDE SEQUENCE [LARGE SCALE GENOMIC DNA]</scope>
    <source>
        <strain evidence="2 3">JCM 15657</strain>
    </source>
</reference>